<keyword evidence="3" id="KW-1185">Reference proteome</keyword>
<name>A0A4Y9Z9F6_9AGAM</name>
<dbReference type="Pfam" id="PF12937">
    <property type="entry name" value="F-box-like"/>
    <property type="match status" value="1"/>
</dbReference>
<dbReference type="EMBL" id="SEOQ01000067">
    <property type="protein sequence ID" value="TFY71094.1"/>
    <property type="molecule type" value="Genomic_DNA"/>
</dbReference>
<evidence type="ECO:0000259" key="1">
    <source>
        <dbReference type="Pfam" id="PF12937"/>
    </source>
</evidence>
<dbReference type="AlphaFoldDB" id="A0A4Y9Z9F6"/>
<proteinExistence type="predicted"/>
<dbReference type="SUPFAM" id="SSF81383">
    <property type="entry name" value="F-box domain"/>
    <property type="match status" value="1"/>
</dbReference>
<reference evidence="2 3" key="1">
    <citation type="submission" date="2019-02" db="EMBL/GenBank/DDBJ databases">
        <title>Genome sequencing of the rare red list fungi Dentipellis fragilis.</title>
        <authorList>
            <person name="Buettner E."/>
            <person name="Kellner H."/>
        </authorList>
    </citation>
    <scope>NUCLEOTIDE SEQUENCE [LARGE SCALE GENOMIC DNA]</scope>
    <source>
        <strain evidence="2 3">DSM 105465</strain>
    </source>
</reference>
<evidence type="ECO:0000313" key="3">
    <source>
        <dbReference type="Proteomes" id="UP000298327"/>
    </source>
</evidence>
<accession>A0A4Y9Z9F6</accession>
<comment type="caution">
    <text evidence="2">The sequence shown here is derived from an EMBL/GenBank/DDBJ whole genome shotgun (WGS) entry which is preliminary data.</text>
</comment>
<gene>
    <name evidence="2" type="ORF">EVG20_g1903</name>
</gene>
<sequence>MVPPVASIVSNDIKAAASGHSRGLPPLPVAHIGYAMSVPPRADTVQSASNFWGEVFRARIAEFGDSASTDVLDAEIASINEMRQKLNARRNSRALISCLPAEVMLLIFGHLRDTSPIYLQPSIAHLGWVTVTHVSQDWRQLCLGDPSLWAKIESRLPDKWLQLFLIRSGTMSLSLTRQHGYYSTTVQEFDVLHDYHSRIQKLVLTVAPSSEQINRLISGFDRQFPMLNSLKLSRRIRFESLTLRQSMELPDDFLVDLDTYPELHSLSLEDFIIPWTSQLFARLTHLEISLHGTPINTEAGYTQTDFINCL</sequence>
<evidence type="ECO:0000313" key="2">
    <source>
        <dbReference type="EMBL" id="TFY71094.1"/>
    </source>
</evidence>
<protein>
    <recommendedName>
        <fullName evidence="1">F-box domain-containing protein</fullName>
    </recommendedName>
</protein>
<dbReference type="STRING" id="205917.A0A4Y9Z9F6"/>
<organism evidence="2 3">
    <name type="scientific">Dentipellis fragilis</name>
    <dbReference type="NCBI Taxonomy" id="205917"/>
    <lineage>
        <taxon>Eukaryota</taxon>
        <taxon>Fungi</taxon>
        <taxon>Dikarya</taxon>
        <taxon>Basidiomycota</taxon>
        <taxon>Agaricomycotina</taxon>
        <taxon>Agaricomycetes</taxon>
        <taxon>Russulales</taxon>
        <taxon>Hericiaceae</taxon>
        <taxon>Dentipellis</taxon>
    </lineage>
</organism>
<feature type="domain" description="F-box" evidence="1">
    <location>
        <begin position="96"/>
        <end position="152"/>
    </location>
</feature>
<dbReference type="OrthoDB" id="3139399at2759"/>
<dbReference type="Proteomes" id="UP000298327">
    <property type="component" value="Unassembled WGS sequence"/>
</dbReference>
<dbReference type="Gene3D" id="1.20.1280.50">
    <property type="match status" value="1"/>
</dbReference>
<dbReference type="InterPro" id="IPR001810">
    <property type="entry name" value="F-box_dom"/>
</dbReference>
<dbReference type="InterPro" id="IPR036047">
    <property type="entry name" value="F-box-like_dom_sf"/>
</dbReference>